<keyword evidence="3 8" id="KW-0813">Transport</keyword>
<comment type="caution">
    <text evidence="10">The sequence shown here is derived from an EMBL/GenBank/DDBJ whole genome shotgun (WGS) entry which is preliminary data.</text>
</comment>
<keyword evidence="10" id="KW-0762">Sugar transport</keyword>
<dbReference type="SUPFAM" id="SSF161098">
    <property type="entry name" value="MetI-like"/>
    <property type="match status" value="1"/>
</dbReference>
<dbReference type="CDD" id="cd06261">
    <property type="entry name" value="TM_PBP2"/>
    <property type="match status" value="1"/>
</dbReference>
<evidence type="ECO:0000256" key="2">
    <source>
        <dbReference type="ARBA" id="ARBA00009047"/>
    </source>
</evidence>
<feature type="transmembrane region" description="Helical" evidence="8">
    <location>
        <begin position="135"/>
        <end position="157"/>
    </location>
</feature>
<proteinExistence type="inferred from homology"/>
<dbReference type="PANTHER" id="PTHR32243:SF18">
    <property type="entry name" value="INNER MEMBRANE ABC TRANSPORTER PERMEASE PROTEIN YCJP"/>
    <property type="match status" value="1"/>
</dbReference>
<keyword evidence="5 8" id="KW-0812">Transmembrane</keyword>
<dbReference type="InterPro" id="IPR050901">
    <property type="entry name" value="BP-dep_ABC_trans_perm"/>
</dbReference>
<dbReference type="PANTHER" id="PTHR32243">
    <property type="entry name" value="MALTOSE TRANSPORT SYSTEM PERMEASE-RELATED"/>
    <property type="match status" value="1"/>
</dbReference>
<feature type="transmembrane region" description="Helical" evidence="8">
    <location>
        <begin position="7"/>
        <end position="29"/>
    </location>
</feature>
<dbReference type="AlphaFoldDB" id="Q1Z9J3"/>
<evidence type="ECO:0000256" key="4">
    <source>
        <dbReference type="ARBA" id="ARBA00022475"/>
    </source>
</evidence>
<dbReference type="Proteomes" id="UP000003789">
    <property type="component" value="Unassembled WGS sequence"/>
</dbReference>
<protein>
    <submittedName>
        <fullName evidence="10">ABC sugar transporter, inner membrane subunit</fullName>
    </submittedName>
</protein>
<reference evidence="10 11" key="1">
    <citation type="submission" date="2006-03" db="EMBL/GenBank/DDBJ databases">
        <authorList>
            <person name="Bartlett D.H."/>
            <person name="Valle G."/>
            <person name="Lauro F.M."/>
            <person name="Vezzi A."/>
            <person name="Simonato F."/>
            <person name="Eloe E."/>
            <person name="Vitulo N."/>
            <person name="Stratton T.K."/>
            <person name="D'angelo M."/>
            <person name="Ferriera S."/>
            <person name="Johnson J."/>
            <person name="Kravitz S."/>
            <person name="Beeson K."/>
            <person name="Sutton G."/>
            <person name="Rogers Y."/>
            <person name="Friedman R."/>
            <person name="Frazier M."/>
            <person name="Venter J.C."/>
        </authorList>
    </citation>
    <scope>NUCLEOTIDE SEQUENCE [LARGE SCALE GENOMIC DNA]</scope>
    <source>
        <strain evidence="10 11">3TCK</strain>
    </source>
</reference>
<evidence type="ECO:0000313" key="10">
    <source>
        <dbReference type="EMBL" id="EAS45849.1"/>
    </source>
</evidence>
<dbReference type="OrthoDB" id="9794684at2"/>
<comment type="similarity">
    <text evidence="2">Belongs to the binding-protein-dependent transport system permease family. MalFG subfamily.</text>
</comment>
<evidence type="ECO:0000256" key="7">
    <source>
        <dbReference type="ARBA" id="ARBA00023136"/>
    </source>
</evidence>
<evidence type="ECO:0000256" key="5">
    <source>
        <dbReference type="ARBA" id="ARBA00022692"/>
    </source>
</evidence>
<dbReference type="InterPro" id="IPR000515">
    <property type="entry name" value="MetI-like"/>
</dbReference>
<evidence type="ECO:0000256" key="6">
    <source>
        <dbReference type="ARBA" id="ARBA00022989"/>
    </source>
</evidence>
<keyword evidence="6 8" id="KW-1133">Transmembrane helix</keyword>
<accession>Q1Z9J3</accession>
<dbReference type="Gene3D" id="1.10.3720.10">
    <property type="entry name" value="MetI-like"/>
    <property type="match status" value="1"/>
</dbReference>
<feature type="transmembrane region" description="Helical" evidence="8">
    <location>
        <begin position="239"/>
        <end position="257"/>
    </location>
</feature>
<evidence type="ECO:0000313" key="11">
    <source>
        <dbReference type="Proteomes" id="UP000003789"/>
    </source>
</evidence>
<dbReference type="InterPro" id="IPR035906">
    <property type="entry name" value="MetI-like_sf"/>
</dbReference>
<keyword evidence="7 8" id="KW-0472">Membrane</keyword>
<feature type="transmembrane region" description="Helical" evidence="8">
    <location>
        <begin position="178"/>
        <end position="203"/>
    </location>
</feature>
<sequence length="270" mass="30133">MSRYLHLFLVYSAVALFMLPILWMFGTAFKPQNEILMASTQLLPNEISFKSFANLWGGNVSIFVINTVVIALCATAVSLTIAFFSAYALVRYSFPAKLDSVFLLLVLVIKMMPPIVVAIPLYSLMNQMGLLNSKLGLILSYQIYTLPFCIWMLLGFIRDIPLEIEEAGSMDGAHLFKRLAYIVFPLCAPGLVATAIFSIILGWNEFLFSLLFIHTPDKFTIPLFISNFMTEDGTAWGELMSVGIISSLPMLALAGYMQKFLLRGFSMGLK</sequence>
<feature type="transmembrane region" description="Helical" evidence="8">
    <location>
        <begin position="60"/>
        <end position="89"/>
    </location>
</feature>
<organism evidence="10 11">
    <name type="scientific">Photobacterium profundum 3TCK</name>
    <dbReference type="NCBI Taxonomy" id="314280"/>
    <lineage>
        <taxon>Bacteria</taxon>
        <taxon>Pseudomonadati</taxon>
        <taxon>Pseudomonadota</taxon>
        <taxon>Gammaproteobacteria</taxon>
        <taxon>Vibrionales</taxon>
        <taxon>Vibrionaceae</taxon>
        <taxon>Photobacterium</taxon>
    </lineage>
</organism>
<dbReference type="HOGENOM" id="CLU_016047_1_2_6"/>
<name>Q1Z9J3_9GAMM</name>
<gene>
    <name evidence="10" type="ORF">P3TCK_05711</name>
</gene>
<evidence type="ECO:0000256" key="1">
    <source>
        <dbReference type="ARBA" id="ARBA00004651"/>
    </source>
</evidence>
<feature type="domain" description="ABC transmembrane type-1" evidence="9">
    <location>
        <begin position="64"/>
        <end position="257"/>
    </location>
</feature>
<dbReference type="RefSeq" id="WP_006229158.1">
    <property type="nucleotide sequence ID" value="NZ_CH724134.1"/>
</dbReference>
<dbReference type="EMBL" id="AAPH01000001">
    <property type="protein sequence ID" value="EAS45849.1"/>
    <property type="molecule type" value="Genomic_DNA"/>
</dbReference>
<dbReference type="Pfam" id="PF00528">
    <property type="entry name" value="BPD_transp_1"/>
    <property type="match status" value="1"/>
</dbReference>
<dbReference type="GO" id="GO:0005886">
    <property type="term" value="C:plasma membrane"/>
    <property type="evidence" value="ECO:0007669"/>
    <property type="project" value="UniProtKB-SubCell"/>
</dbReference>
<feature type="transmembrane region" description="Helical" evidence="8">
    <location>
        <begin position="101"/>
        <end position="123"/>
    </location>
</feature>
<evidence type="ECO:0000256" key="3">
    <source>
        <dbReference type="ARBA" id="ARBA00022448"/>
    </source>
</evidence>
<dbReference type="PROSITE" id="PS50928">
    <property type="entry name" value="ABC_TM1"/>
    <property type="match status" value="1"/>
</dbReference>
<keyword evidence="4" id="KW-1003">Cell membrane</keyword>
<evidence type="ECO:0000256" key="8">
    <source>
        <dbReference type="RuleBase" id="RU363032"/>
    </source>
</evidence>
<dbReference type="GO" id="GO:0055085">
    <property type="term" value="P:transmembrane transport"/>
    <property type="evidence" value="ECO:0007669"/>
    <property type="project" value="InterPro"/>
</dbReference>
<comment type="subcellular location">
    <subcellularLocation>
        <location evidence="1 8">Cell membrane</location>
        <topology evidence="1 8">Multi-pass membrane protein</topology>
    </subcellularLocation>
</comment>
<evidence type="ECO:0000259" key="9">
    <source>
        <dbReference type="PROSITE" id="PS50928"/>
    </source>
</evidence>